<dbReference type="EC" id="2.1.1.77" evidence="7"/>
<evidence type="ECO:0000256" key="7">
    <source>
        <dbReference type="HAMAP-Rule" id="MF_00090"/>
    </source>
</evidence>
<dbReference type="PROSITE" id="PS01279">
    <property type="entry name" value="PCMT"/>
    <property type="match status" value="1"/>
</dbReference>
<accession>A0A7V3UZH7</accession>
<dbReference type="AlphaFoldDB" id="A0A7V3UZH7"/>
<sequence length="218" mass="24448">MLNDFAQRRKRMVEEQIIARGIKDRQVVEAMLAVPRHLFVPEGFVHQAYDDYPLPIGRGQTISQPYIVAVMTEALQVDKRHKVLEIGTGSGYQTAILAELAKMVYTVEIIEELSIKARQILNRLDYRNIRFKVSDGNEGWKEFAPYDRIIITAAAESIPFALVEQLDEKGRLVAPVGSTGGQSLILGVKHGGRLVQRQLMSVVFVPLVRGKPSVDSEH</sequence>
<keyword evidence="6 7" id="KW-0949">S-adenosyl-L-methionine</keyword>
<protein>
    <recommendedName>
        <fullName evidence="7">Protein-L-isoaspartate O-methyltransferase</fullName>
        <ecNumber evidence="7">2.1.1.77</ecNumber>
    </recommendedName>
    <alternativeName>
        <fullName evidence="7">L-isoaspartyl protein carboxyl methyltransferase</fullName>
    </alternativeName>
    <alternativeName>
        <fullName evidence="7">Protein L-isoaspartyl methyltransferase</fullName>
    </alternativeName>
    <alternativeName>
        <fullName evidence="7">Protein-beta-aspartate methyltransferase</fullName>
        <shortName evidence="7">PIMT</shortName>
    </alternativeName>
</protein>
<dbReference type="EMBL" id="DTMZ01000048">
    <property type="protein sequence ID" value="HGD12903.1"/>
    <property type="molecule type" value="Genomic_DNA"/>
</dbReference>
<dbReference type="SUPFAM" id="SSF53335">
    <property type="entry name" value="S-adenosyl-L-methionine-dependent methyltransferases"/>
    <property type="match status" value="1"/>
</dbReference>
<gene>
    <name evidence="7" type="primary">pcm</name>
    <name evidence="8" type="ORF">ENX16_02315</name>
</gene>
<dbReference type="InterPro" id="IPR029063">
    <property type="entry name" value="SAM-dependent_MTases_sf"/>
</dbReference>
<comment type="function">
    <text evidence="7">Catalyzes the methyl esterification of L-isoaspartyl residues in peptides and proteins that result from spontaneous decomposition of normal L-aspartyl and L-asparaginyl residues. It plays a role in the repair and/or degradation of damaged proteins.</text>
</comment>
<keyword evidence="3 7" id="KW-0963">Cytoplasm</keyword>
<dbReference type="CDD" id="cd02440">
    <property type="entry name" value="AdoMet_MTases"/>
    <property type="match status" value="1"/>
</dbReference>
<comment type="caution">
    <text evidence="8">The sequence shown here is derived from an EMBL/GenBank/DDBJ whole genome shotgun (WGS) entry which is preliminary data.</text>
</comment>
<dbReference type="GO" id="GO:0030091">
    <property type="term" value="P:protein repair"/>
    <property type="evidence" value="ECO:0007669"/>
    <property type="project" value="UniProtKB-UniRule"/>
</dbReference>
<dbReference type="NCBIfam" id="TIGR00080">
    <property type="entry name" value="pimt"/>
    <property type="match status" value="1"/>
</dbReference>
<evidence type="ECO:0000256" key="5">
    <source>
        <dbReference type="ARBA" id="ARBA00022679"/>
    </source>
</evidence>
<dbReference type="FunFam" id="3.40.50.150:FF:000010">
    <property type="entry name" value="Protein-L-isoaspartate O-methyltransferase"/>
    <property type="match status" value="1"/>
</dbReference>
<evidence type="ECO:0000256" key="6">
    <source>
        <dbReference type="ARBA" id="ARBA00022691"/>
    </source>
</evidence>
<keyword evidence="5 7" id="KW-0808">Transferase</keyword>
<dbReference type="GO" id="GO:0005737">
    <property type="term" value="C:cytoplasm"/>
    <property type="evidence" value="ECO:0007669"/>
    <property type="project" value="UniProtKB-SubCell"/>
</dbReference>
<dbReference type="Gene3D" id="3.40.50.150">
    <property type="entry name" value="Vaccinia Virus protein VP39"/>
    <property type="match status" value="1"/>
</dbReference>
<comment type="catalytic activity">
    <reaction evidence="7">
        <text>[protein]-L-isoaspartate + S-adenosyl-L-methionine = [protein]-L-isoaspartate alpha-methyl ester + S-adenosyl-L-homocysteine</text>
        <dbReference type="Rhea" id="RHEA:12705"/>
        <dbReference type="Rhea" id="RHEA-COMP:12143"/>
        <dbReference type="Rhea" id="RHEA-COMP:12144"/>
        <dbReference type="ChEBI" id="CHEBI:57856"/>
        <dbReference type="ChEBI" id="CHEBI:59789"/>
        <dbReference type="ChEBI" id="CHEBI:90596"/>
        <dbReference type="ChEBI" id="CHEBI:90598"/>
        <dbReference type="EC" id="2.1.1.77"/>
    </reaction>
</comment>
<evidence type="ECO:0000313" key="8">
    <source>
        <dbReference type="EMBL" id="HGD12903.1"/>
    </source>
</evidence>
<proteinExistence type="inferred from homology"/>
<name>A0A7V3UZH7_UNCW3</name>
<comment type="similarity">
    <text evidence="2 7">Belongs to the methyltransferase superfamily. L-isoaspartyl/D-aspartyl protein methyltransferase family.</text>
</comment>
<dbReference type="Pfam" id="PF01135">
    <property type="entry name" value="PCMT"/>
    <property type="match status" value="1"/>
</dbReference>
<comment type="subcellular location">
    <subcellularLocation>
        <location evidence="1 7">Cytoplasm</location>
    </subcellularLocation>
</comment>
<evidence type="ECO:0000256" key="2">
    <source>
        <dbReference type="ARBA" id="ARBA00005369"/>
    </source>
</evidence>
<dbReference type="PANTHER" id="PTHR11579:SF0">
    <property type="entry name" value="PROTEIN-L-ISOASPARTATE(D-ASPARTATE) O-METHYLTRANSFERASE"/>
    <property type="match status" value="1"/>
</dbReference>
<evidence type="ECO:0000256" key="3">
    <source>
        <dbReference type="ARBA" id="ARBA00022490"/>
    </source>
</evidence>
<feature type="active site" evidence="7">
    <location>
        <position position="63"/>
    </location>
</feature>
<dbReference type="GO" id="GO:0004719">
    <property type="term" value="F:protein-L-isoaspartate (D-aspartate) O-methyltransferase activity"/>
    <property type="evidence" value="ECO:0007669"/>
    <property type="project" value="UniProtKB-UniRule"/>
</dbReference>
<dbReference type="NCBIfam" id="NF001453">
    <property type="entry name" value="PRK00312.1"/>
    <property type="match status" value="1"/>
</dbReference>
<dbReference type="HAMAP" id="MF_00090">
    <property type="entry name" value="PIMT"/>
    <property type="match status" value="1"/>
</dbReference>
<reference evidence="8" key="1">
    <citation type="journal article" date="2020" name="mSystems">
        <title>Genome- and Community-Level Interaction Insights into Carbon Utilization and Element Cycling Functions of Hydrothermarchaeota in Hydrothermal Sediment.</title>
        <authorList>
            <person name="Zhou Z."/>
            <person name="Liu Y."/>
            <person name="Xu W."/>
            <person name="Pan J."/>
            <person name="Luo Z.H."/>
            <person name="Li M."/>
        </authorList>
    </citation>
    <scope>NUCLEOTIDE SEQUENCE [LARGE SCALE GENOMIC DNA]</scope>
    <source>
        <strain evidence="8">SpSt-914</strain>
    </source>
</reference>
<dbReference type="PANTHER" id="PTHR11579">
    <property type="entry name" value="PROTEIN-L-ISOASPARTATE O-METHYLTRANSFERASE"/>
    <property type="match status" value="1"/>
</dbReference>
<dbReference type="GO" id="GO:0032259">
    <property type="term" value="P:methylation"/>
    <property type="evidence" value="ECO:0007669"/>
    <property type="project" value="UniProtKB-KW"/>
</dbReference>
<organism evidence="8">
    <name type="scientific">candidate division WOR-3 bacterium</name>
    <dbReference type="NCBI Taxonomy" id="2052148"/>
    <lineage>
        <taxon>Bacteria</taxon>
        <taxon>Bacteria division WOR-3</taxon>
    </lineage>
</organism>
<keyword evidence="4 7" id="KW-0489">Methyltransferase</keyword>
<dbReference type="InterPro" id="IPR000682">
    <property type="entry name" value="PCMT"/>
</dbReference>
<evidence type="ECO:0000256" key="1">
    <source>
        <dbReference type="ARBA" id="ARBA00004496"/>
    </source>
</evidence>
<evidence type="ECO:0000256" key="4">
    <source>
        <dbReference type="ARBA" id="ARBA00022603"/>
    </source>
</evidence>